<dbReference type="GO" id="GO:0008195">
    <property type="term" value="F:phosphatidate phosphatase activity"/>
    <property type="evidence" value="ECO:0007669"/>
    <property type="project" value="InterPro"/>
</dbReference>
<dbReference type="InterPro" id="IPR019236">
    <property type="entry name" value="APP1_cat"/>
</dbReference>
<gene>
    <name evidence="3" type="ORF">LV85_02394</name>
</gene>
<dbReference type="Pfam" id="PF09949">
    <property type="entry name" value="APP1_cat"/>
    <property type="match status" value="1"/>
</dbReference>
<dbReference type="PANTHER" id="PTHR28208">
    <property type="entry name" value="PHOSPHATIDATE PHOSPHATASE APP1"/>
    <property type="match status" value="1"/>
</dbReference>
<keyword evidence="1" id="KW-0472">Membrane</keyword>
<dbReference type="RefSeq" id="WP_245942272.1">
    <property type="nucleotide sequence ID" value="NZ_QKZT01000009.1"/>
</dbReference>
<feature type="transmembrane region" description="Helical" evidence="1">
    <location>
        <begin position="5"/>
        <end position="25"/>
    </location>
</feature>
<dbReference type="Proteomes" id="UP000248882">
    <property type="component" value="Unassembled WGS sequence"/>
</dbReference>
<dbReference type="PANTHER" id="PTHR28208:SF3">
    <property type="entry name" value="PHOSPHATIDATE PHOSPHATASE APP1"/>
    <property type="match status" value="1"/>
</dbReference>
<keyword evidence="4" id="KW-1185">Reference proteome</keyword>
<dbReference type="EMBL" id="QKZT01000009">
    <property type="protein sequence ID" value="PZX51450.1"/>
    <property type="molecule type" value="Genomic_DNA"/>
</dbReference>
<dbReference type="InterPro" id="IPR052935">
    <property type="entry name" value="Mg2+_PAP"/>
</dbReference>
<proteinExistence type="predicted"/>
<evidence type="ECO:0000259" key="2">
    <source>
        <dbReference type="Pfam" id="PF09949"/>
    </source>
</evidence>
<sequence>MKNGFIIICVIIALVVVYQLAVYLMSISKQDKIKVEPFLAFGNDTEVFFKGRVIKAYTQSRPSSRNNWISNIAATVKRYAGSSVPLAKVEITFQEKSYTVATDEDGVFELQIGDSKPILGSNELVTFQVLEPETKKSLVAHMEVTRYFGTTGVISDIDDTILISHSTELGKKFWLSVSKNAYTRRPLPGVSEFYKKITDDKTLPIFYVSSSDWSLFDLIRDFLRYRHIPDGPILLKDKHINLRNIWKSGGGDHSHKLQKIELLMEMFPKMQFYLIGDSGQHDPEIYAQVIEDFPGRVKEVFIRTVGKLDVERKEAIQKQAGISHFHFIESSQEAIQIAKQESIID</sequence>
<feature type="domain" description="Phosphatidate phosphatase APP1 catalytic" evidence="2">
    <location>
        <begin position="152"/>
        <end position="303"/>
    </location>
</feature>
<reference evidence="3 4" key="1">
    <citation type="submission" date="2018-06" db="EMBL/GenBank/DDBJ databases">
        <title>Genomic Encyclopedia of Archaeal and Bacterial Type Strains, Phase II (KMG-II): from individual species to whole genera.</title>
        <authorList>
            <person name="Goeker M."/>
        </authorList>
    </citation>
    <scope>NUCLEOTIDE SEQUENCE [LARGE SCALE GENOMIC DNA]</scope>
    <source>
        <strain evidence="3 4">DSM 19830</strain>
    </source>
</reference>
<comment type="caution">
    <text evidence="3">The sequence shown here is derived from an EMBL/GenBank/DDBJ whole genome shotgun (WGS) entry which is preliminary data.</text>
</comment>
<accession>A0A2W7QZN0</accession>
<organism evidence="3 4">
    <name type="scientific">Algoriphagus chordae</name>
    <dbReference type="NCBI Taxonomy" id="237019"/>
    <lineage>
        <taxon>Bacteria</taxon>
        <taxon>Pseudomonadati</taxon>
        <taxon>Bacteroidota</taxon>
        <taxon>Cytophagia</taxon>
        <taxon>Cytophagales</taxon>
        <taxon>Cyclobacteriaceae</taxon>
        <taxon>Algoriphagus</taxon>
    </lineage>
</organism>
<keyword evidence="1" id="KW-0812">Transmembrane</keyword>
<dbReference type="InterPro" id="IPR036412">
    <property type="entry name" value="HAD-like_sf"/>
</dbReference>
<protein>
    <submittedName>
        <fullName evidence="3">Phosphatidate phosphatase APP1</fullName>
    </submittedName>
</protein>
<dbReference type="SUPFAM" id="SSF56784">
    <property type="entry name" value="HAD-like"/>
    <property type="match status" value="1"/>
</dbReference>
<dbReference type="AlphaFoldDB" id="A0A2W7QZN0"/>
<keyword evidence="1" id="KW-1133">Transmembrane helix</keyword>
<evidence type="ECO:0000313" key="4">
    <source>
        <dbReference type="Proteomes" id="UP000248882"/>
    </source>
</evidence>
<evidence type="ECO:0000313" key="3">
    <source>
        <dbReference type="EMBL" id="PZX51450.1"/>
    </source>
</evidence>
<name>A0A2W7QZN0_9BACT</name>
<evidence type="ECO:0000256" key="1">
    <source>
        <dbReference type="SAM" id="Phobius"/>
    </source>
</evidence>